<keyword evidence="1" id="KW-0472">Membrane</keyword>
<dbReference type="Proteomes" id="UP001059607">
    <property type="component" value="Chromosome"/>
</dbReference>
<name>A0ABY5E7S3_9PSED</name>
<feature type="transmembrane region" description="Helical" evidence="1">
    <location>
        <begin position="44"/>
        <end position="60"/>
    </location>
</feature>
<dbReference type="PANTHER" id="PTHR23028:SF53">
    <property type="entry name" value="ACYL_TRANSF_3 DOMAIN-CONTAINING PROTEIN"/>
    <property type="match status" value="1"/>
</dbReference>
<reference evidence="3" key="1">
    <citation type="submission" date="2022-07" db="EMBL/GenBank/DDBJ databases">
        <title>Pseudomonas nunamit sp. nov. an antifungal species isolated from Greenland.</title>
        <authorList>
            <person name="Ntana F."/>
            <person name="Hennessy R.C."/>
            <person name="Zervas A."/>
            <person name="Stougaard P."/>
        </authorList>
    </citation>
    <scope>NUCLEOTIDE SEQUENCE</scope>
    <source>
        <strain evidence="3">In5</strain>
    </source>
</reference>
<keyword evidence="3" id="KW-0012">Acyltransferase</keyword>
<dbReference type="InterPro" id="IPR002656">
    <property type="entry name" value="Acyl_transf_3_dom"/>
</dbReference>
<dbReference type="RefSeq" id="WP_054615476.1">
    <property type="nucleotide sequence ID" value="NZ_CP101125.1"/>
</dbReference>
<organism evidence="3 4">
    <name type="scientific">Pseudomonas nunensis</name>
    <dbReference type="NCBI Taxonomy" id="2961896"/>
    <lineage>
        <taxon>Bacteria</taxon>
        <taxon>Pseudomonadati</taxon>
        <taxon>Pseudomonadota</taxon>
        <taxon>Gammaproteobacteria</taxon>
        <taxon>Pseudomonadales</taxon>
        <taxon>Pseudomonadaceae</taxon>
        <taxon>Pseudomonas</taxon>
    </lineage>
</organism>
<proteinExistence type="predicted"/>
<sequence length="569" mass="63087">MDNKKKLDALTSLRFFAAALIVAFHTGAILGIGDISKVIPASQAVSFFFVLSGYILAYAYPDLSKPGSVRKFYVARVARVWPLHIATIFIWIFLIYKLNPAPLLWEHGIYRTIATVFMVQSWVPIEIWATSINGVSWSISTEIFFYLLFPLIAKRFTSRWKQILAVELIIISAILLISNLFPNKNPYGISASGLMYFFPPTRLLEFTVGIGLFHLTQSFKISDNALSKSQWTVVEVSALLLTYVTMMATKSHAIGNLFGQSVSYYVSTAGSFPAFAVLIGIFSFGKGHISSILKTRPLVFLGELSFALYLVHYAVVVYFKQYTNPLSYDWTSYCLIWAISISGAWILSSTVEGPFRKILINVLADSPVMAKKRKAFVYRTFQAALAASVIGFGFYATPKVLDYAYPPVAIFSTPANLDVAKYSNGVSITRFEILVRRDKSLYAKIQFKAIEAGELNSTVAIHLNDKDGKILFNVGAIVLNSQFTTADRLQAEASIELSPNQYFSTSSIGIAVFNDPQVLFSVESPNYDWGRTRAIIFAQPKAQPQSEVIVEPLSSDAAVVGPKQIDGNS</sequence>
<feature type="transmembrane region" description="Helical" evidence="1">
    <location>
        <begin position="376"/>
        <end position="396"/>
    </location>
</feature>
<evidence type="ECO:0000256" key="1">
    <source>
        <dbReference type="SAM" id="Phobius"/>
    </source>
</evidence>
<protein>
    <submittedName>
        <fullName evidence="3">Acyltransferase</fullName>
    </submittedName>
</protein>
<accession>A0ABY5E7S3</accession>
<feature type="transmembrane region" description="Helical" evidence="1">
    <location>
        <begin position="236"/>
        <end position="258"/>
    </location>
</feature>
<dbReference type="GO" id="GO:0016746">
    <property type="term" value="F:acyltransferase activity"/>
    <property type="evidence" value="ECO:0007669"/>
    <property type="project" value="UniProtKB-KW"/>
</dbReference>
<dbReference type="EMBL" id="CP101125">
    <property type="protein sequence ID" value="UTO11794.1"/>
    <property type="molecule type" value="Genomic_DNA"/>
</dbReference>
<gene>
    <name evidence="3" type="ORF">NK667_16495</name>
</gene>
<keyword evidence="4" id="KW-1185">Reference proteome</keyword>
<dbReference type="Pfam" id="PF01757">
    <property type="entry name" value="Acyl_transf_3"/>
    <property type="match status" value="1"/>
</dbReference>
<keyword evidence="1" id="KW-0812">Transmembrane</keyword>
<feature type="domain" description="Acyltransferase 3" evidence="2">
    <location>
        <begin position="9"/>
        <end position="348"/>
    </location>
</feature>
<evidence type="ECO:0000313" key="4">
    <source>
        <dbReference type="Proteomes" id="UP001059607"/>
    </source>
</evidence>
<feature type="transmembrane region" description="Helical" evidence="1">
    <location>
        <begin position="12"/>
        <end position="32"/>
    </location>
</feature>
<feature type="transmembrane region" description="Helical" evidence="1">
    <location>
        <begin position="135"/>
        <end position="152"/>
    </location>
</feature>
<dbReference type="InterPro" id="IPR050879">
    <property type="entry name" value="Acyltransferase_3"/>
</dbReference>
<feature type="transmembrane region" description="Helical" evidence="1">
    <location>
        <begin position="164"/>
        <end position="182"/>
    </location>
</feature>
<feature type="transmembrane region" description="Helical" evidence="1">
    <location>
        <begin position="264"/>
        <end position="285"/>
    </location>
</feature>
<keyword evidence="1" id="KW-1133">Transmembrane helix</keyword>
<keyword evidence="3" id="KW-0808">Transferase</keyword>
<feature type="transmembrane region" description="Helical" evidence="1">
    <location>
        <begin position="330"/>
        <end position="347"/>
    </location>
</feature>
<evidence type="ECO:0000313" key="3">
    <source>
        <dbReference type="EMBL" id="UTO11794.1"/>
    </source>
</evidence>
<evidence type="ECO:0000259" key="2">
    <source>
        <dbReference type="Pfam" id="PF01757"/>
    </source>
</evidence>
<feature type="transmembrane region" description="Helical" evidence="1">
    <location>
        <begin position="80"/>
        <end position="96"/>
    </location>
</feature>
<feature type="transmembrane region" description="Helical" evidence="1">
    <location>
        <begin position="194"/>
        <end position="215"/>
    </location>
</feature>
<dbReference type="PANTHER" id="PTHR23028">
    <property type="entry name" value="ACETYLTRANSFERASE"/>
    <property type="match status" value="1"/>
</dbReference>
<feature type="transmembrane region" description="Helical" evidence="1">
    <location>
        <begin position="297"/>
        <end position="318"/>
    </location>
</feature>